<dbReference type="PROSITE" id="PS51257">
    <property type="entry name" value="PROKAR_LIPOPROTEIN"/>
    <property type="match status" value="1"/>
</dbReference>
<comment type="caution">
    <text evidence="2">The sequence shown here is derived from an EMBL/GenBank/DDBJ whole genome shotgun (WGS) entry which is preliminary data.</text>
</comment>
<name>A0A9X2XS35_9BACT</name>
<dbReference type="AlphaFoldDB" id="A0A9X2XS35"/>
<feature type="signal peptide" evidence="1">
    <location>
        <begin position="1"/>
        <end position="23"/>
    </location>
</feature>
<feature type="chain" id="PRO_5040916381" description="FAS1 domain-containing protein" evidence="1">
    <location>
        <begin position="24"/>
        <end position="222"/>
    </location>
</feature>
<keyword evidence="1" id="KW-0732">Signal</keyword>
<evidence type="ECO:0008006" key="4">
    <source>
        <dbReference type="Google" id="ProtNLM"/>
    </source>
</evidence>
<reference evidence="2" key="1">
    <citation type="submission" date="2022-09" db="EMBL/GenBank/DDBJ databases">
        <authorList>
            <person name="Yuan C."/>
            <person name="Ke Z."/>
        </authorList>
    </citation>
    <scope>NUCLEOTIDE SEQUENCE</scope>
    <source>
        <strain evidence="2">LB-8</strain>
    </source>
</reference>
<accession>A0A9X2XS35</accession>
<dbReference type="RefSeq" id="WP_279295226.1">
    <property type="nucleotide sequence ID" value="NZ_JAOTIF010000001.1"/>
</dbReference>
<reference evidence="2" key="2">
    <citation type="submission" date="2023-04" db="EMBL/GenBank/DDBJ databases">
        <title>Paracnuella aquatica gen. nov., sp. nov., a member of the family Chitinophagaceae isolated from a hot spring.</title>
        <authorList>
            <person name="Wang C."/>
        </authorList>
    </citation>
    <scope>NUCLEOTIDE SEQUENCE</scope>
    <source>
        <strain evidence="2">LB-8</strain>
    </source>
</reference>
<sequence length="222" mass="24694">MNNMLLKLFSGCLLLTLAFTACKKDDITGDVQDVNIYKDKTTYEFLKSHSSFDTLVQMIDAAGLKDKINAQGASFFPPTDWTIYNYLSARTLIVQNTINQNSKWGLDSMLYYLSNNIKGTRDSLQMYLIAQPLTFDKLTEAGVKYPTGLANDTAVVSYKTVTSGLGYNNNFSSPIRVVYYSHPYKVGNTPNTTDILCTTSGILTKNGVVHVLSSGHSLFFRQ</sequence>
<proteinExistence type="predicted"/>
<evidence type="ECO:0000256" key="1">
    <source>
        <dbReference type="SAM" id="SignalP"/>
    </source>
</evidence>
<dbReference type="SUPFAM" id="SSF82153">
    <property type="entry name" value="FAS1 domain"/>
    <property type="match status" value="1"/>
</dbReference>
<protein>
    <recommendedName>
        <fullName evidence="4">FAS1 domain-containing protein</fullName>
    </recommendedName>
</protein>
<keyword evidence="3" id="KW-1185">Reference proteome</keyword>
<evidence type="ECO:0000313" key="3">
    <source>
        <dbReference type="Proteomes" id="UP001155483"/>
    </source>
</evidence>
<organism evidence="2 3">
    <name type="scientific">Paraflavisolibacter caeni</name>
    <dbReference type="NCBI Taxonomy" id="2982496"/>
    <lineage>
        <taxon>Bacteria</taxon>
        <taxon>Pseudomonadati</taxon>
        <taxon>Bacteroidota</taxon>
        <taxon>Chitinophagia</taxon>
        <taxon>Chitinophagales</taxon>
        <taxon>Chitinophagaceae</taxon>
        <taxon>Paraflavisolibacter</taxon>
    </lineage>
</organism>
<evidence type="ECO:0000313" key="2">
    <source>
        <dbReference type="EMBL" id="MCU7547781.1"/>
    </source>
</evidence>
<gene>
    <name evidence="2" type="ORF">OCK74_01585</name>
</gene>
<dbReference type="InterPro" id="IPR036378">
    <property type="entry name" value="FAS1_dom_sf"/>
</dbReference>
<dbReference type="Proteomes" id="UP001155483">
    <property type="component" value="Unassembled WGS sequence"/>
</dbReference>
<dbReference type="EMBL" id="JAOTIF010000001">
    <property type="protein sequence ID" value="MCU7547781.1"/>
    <property type="molecule type" value="Genomic_DNA"/>
</dbReference>
<dbReference type="Gene3D" id="2.30.180.10">
    <property type="entry name" value="FAS1 domain"/>
    <property type="match status" value="1"/>
</dbReference>